<evidence type="ECO:0000313" key="7">
    <source>
        <dbReference type="EMBL" id="KAK9279336.1"/>
    </source>
</evidence>
<feature type="domain" description="C3H1-type" evidence="6">
    <location>
        <begin position="87"/>
        <end position="116"/>
    </location>
</feature>
<evidence type="ECO:0000256" key="1">
    <source>
        <dbReference type="ARBA" id="ARBA00022723"/>
    </source>
</evidence>
<reference evidence="7 8" key="1">
    <citation type="journal article" date="2024" name="Plant J.">
        <title>Genome sequences and population genomics reveal climatic adaptation and genomic divergence between two closely related sweetgum species.</title>
        <authorList>
            <person name="Xu W.Q."/>
            <person name="Ren C.Q."/>
            <person name="Zhang X.Y."/>
            <person name="Comes H.P."/>
            <person name="Liu X.H."/>
            <person name="Li Y.G."/>
            <person name="Kettle C.J."/>
            <person name="Jalonen R."/>
            <person name="Gaisberger H."/>
            <person name="Ma Y.Z."/>
            <person name="Qiu Y.X."/>
        </authorList>
    </citation>
    <scope>NUCLEOTIDE SEQUENCE [LARGE SCALE GENOMIC DNA]</scope>
    <source>
        <strain evidence="7">Hangzhou</strain>
    </source>
</reference>
<dbReference type="SMART" id="SM00356">
    <property type="entry name" value="ZnF_C3H1"/>
    <property type="match status" value="1"/>
</dbReference>
<dbReference type="InterPro" id="IPR000571">
    <property type="entry name" value="Znf_CCCH"/>
</dbReference>
<dbReference type="PANTHER" id="PTHR45904:SF2">
    <property type="entry name" value="TRNA (URACIL-5-)-METHYLTRANSFERASE HOMOLOG A"/>
    <property type="match status" value="1"/>
</dbReference>
<evidence type="ECO:0000256" key="3">
    <source>
        <dbReference type="ARBA" id="ARBA00022833"/>
    </source>
</evidence>
<feature type="region of interest" description="Disordered" evidence="5">
    <location>
        <begin position="288"/>
        <end position="319"/>
    </location>
</feature>
<evidence type="ECO:0000256" key="5">
    <source>
        <dbReference type="SAM" id="MobiDB-lite"/>
    </source>
</evidence>
<keyword evidence="8" id="KW-1185">Reference proteome</keyword>
<feature type="region of interest" description="Disordered" evidence="5">
    <location>
        <begin position="1"/>
        <end position="86"/>
    </location>
</feature>
<protein>
    <recommendedName>
        <fullName evidence="6">C3H1-type domain-containing protein</fullName>
    </recommendedName>
</protein>
<proteinExistence type="predicted"/>
<evidence type="ECO:0000256" key="2">
    <source>
        <dbReference type="ARBA" id="ARBA00022771"/>
    </source>
</evidence>
<feature type="region of interest" description="Disordered" evidence="5">
    <location>
        <begin position="107"/>
        <end position="129"/>
    </location>
</feature>
<dbReference type="InterPro" id="IPR045850">
    <property type="entry name" value="TRM2_met"/>
</dbReference>
<dbReference type="Pfam" id="PF00642">
    <property type="entry name" value="zf-CCCH"/>
    <property type="match status" value="1"/>
</dbReference>
<comment type="caution">
    <text evidence="7">The sequence shown here is derived from an EMBL/GenBank/DDBJ whole genome shotgun (WGS) entry which is preliminary data.</text>
</comment>
<dbReference type="InterPro" id="IPR035979">
    <property type="entry name" value="RBD_domain_sf"/>
</dbReference>
<dbReference type="InterPro" id="IPR036855">
    <property type="entry name" value="Znf_CCCH_sf"/>
</dbReference>
<evidence type="ECO:0000256" key="4">
    <source>
        <dbReference type="PROSITE-ProRule" id="PRU00723"/>
    </source>
</evidence>
<keyword evidence="2 4" id="KW-0863">Zinc-finger</keyword>
<sequence length="353" mass="38730">MAASSDNGSSATETLNPSDEKPHPSIHPPMNGYDSTEPSPQTTPQEPAETKPCDIQSMVDTISGEKRKRDDPEAPENEEPKPSLHPLWKTSLCSYFRSKSGSCSHGDGCRYAHSEEELRPRPDSTWDPTSERAKKLMKSENGEKVELSDCKEDDVLMTEAFVDDDCSDPALSKCLVHLPRSWSSDNLRKFLSEQASNYVELYSVYMYGVTFKSAKKKKGMTVGFVSFESAEQVKSATEELDGVSVGKNNLKVADVITRSFEKKAKLAMPLSQSTQKSMKPALAGVDSEVSVSSDVSEDRDIVDDSSAMDGSASRGRSARDVVTPLAHMSYSDQLEHKKNSIAANSQKTYAKCT</sequence>
<dbReference type="SUPFAM" id="SSF90229">
    <property type="entry name" value="CCCH zinc finger"/>
    <property type="match status" value="1"/>
</dbReference>
<dbReference type="Gene3D" id="3.30.70.330">
    <property type="match status" value="1"/>
</dbReference>
<evidence type="ECO:0000313" key="8">
    <source>
        <dbReference type="Proteomes" id="UP001415857"/>
    </source>
</evidence>
<dbReference type="AlphaFoldDB" id="A0AAP0RJK3"/>
<keyword evidence="1 4" id="KW-0479">Metal-binding</keyword>
<keyword evidence="3 4" id="KW-0862">Zinc</keyword>
<dbReference type="EMBL" id="JBBPBK010000008">
    <property type="protein sequence ID" value="KAK9279336.1"/>
    <property type="molecule type" value="Genomic_DNA"/>
</dbReference>
<dbReference type="SUPFAM" id="SSF54928">
    <property type="entry name" value="RNA-binding domain, RBD"/>
    <property type="match status" value="1"/>
</dbReference>
<dbReference type="Proteomes" id="UP001415857">
    <property type="component" value="Unassembled WGS sequence"/>
</dbReference>
<name>A0AAP0RJK3_LIQFO</name>
<feature type="zinc finger region" description="C3H1-type" evidence="4">
    <location>
        <begin position="87"/>
        <end position="116"/>
    </location>
</feature>
<feature type="compositionally biased region" description="Low complexity" evidence="5">
    <location>
        <begin position="35"/>
        <end position="47"/>
    </location>
</feature>
<feature type="compositionally biased region" description="Polar residues" evidence="5">
    <location>
        <begin position="1"/>
        <end position="17"/>
    </location>
</feature>
<gene>
    <name evidence="7" type="ORF">L1049_013015</name>
</gene>
<feature type="compositionally biased region" description="Basic and acidic residues" evidence="5">
    <location>
        <begin position="63"/>
        <end position="82"/>
    </location>
</feature>
<dbReference type="InterPro" id="IPR012677">
    <property type="entry name" value="Nucleotide-bd_a/b_plait_sf"/>
</dbReference>
<organism evidence="7 8">
    <name type="scientific">Liquidambar formosana</name>
    <name type="common">Formosan gum</name>
    <dbReference type="NCBI Taxonomy" id="63359"/>
    <lineage>
        <taxon>Eukaryota</taxon>
        <taxon>Viridiplantae</taxon>
        <taxon>Streptophyta</taxon>
        <taxon>Embryophyta</taxon>
        <taxon>Tracheophyta</taxon>
        <taxon>Spermatophyta</taxon>
        <taxon>Magnoliopsida</taxon>
        <taxon>eudicotyledons</taxon>
        <taxon>Gunneridae</taxon>
        <taxon>Pentapetalae</taxon>
        <taxon>Saxifragales</taxon>
        <taxon>Altingiaceae</taxon>
        <taxon>Liquidambar</taxon>
    </lineage>
</organism>
<dbReference type="PANTHER" id="PTHR45904">
    <property type="entry name" value="TRNA (URACIL-5-)-METHYLTRANSFERASE"/>
    <property type="match status" value="1"/>
</dbReference>
<dbReference type="PROSITE" id="PS50103">
    <property type="entry name" value="ZF_C3H1"/>
    <property type="match status" value="1"/>
</dbReference>
<accession>A0AAP0RJK3</accession>
<evidence type="ECO:0000259" key="6">
    <source>
        <dbReference type="PROSITE" id="PS50103"/>
    </source>
</evidence>
<dbReference type="Gene3D" id="4.10.1000.10">
    <property type="entry name" value="Zinc finger, CCCH-type"/>
    <property type="match status" value="1"/>
</dbReference>
<dbReference type="GO" id="GO:0008270">
    <property type="term" value="F:zinc ion binding"/>
    <property type="evidence" value="ECO:0007669"/>
    <property type="project" value="UniProtKB-KW"/>
</dbReference>
<dbReference type="GO" id="GO:0003723">
    <property type="term" value="F:RNA binding"/>
    <property type="evidence" value="ECO:0007669"/>
    <property type="project" value="TreeGrafter"/>
</dbReference>